<keyword evidence="3" id="KW-0146">Chitin degradation</keyword>
<dbReference type="GeneID" id="66108703"/>
<keyword evidence="5 7" id="KW-0326">Glycosidase</keyword>
<dbReference type="GO" id="GO:0008843">
    <property type="term" value="F:endochitinase activity"/>
    <property type="evidence" value="ECO:0007669"/>
    <property type="project" value="UniProtKB-EC"/>
</dbReference>
<evidence type="ECO:0000313" key="12">
    <source>
        <dbReference type="Proteomes" id="UP000812287"/>
    </source>
</evidence>
<evidence type="ECO:0000313" key="11">
    <source>
        <dbReference type="EMBL" id="KAG7445582.1"/>
    </source>
</evidence>
<dbReference type="OrthoDB" id="3012298at2759"/>
<dbReference type="GO" id="GO:0000272">
    <property type="term" value="P:polysaccharide catabolic process"/>
    <property type="evidence" value="ECO:0007669"/>
    <property type="project" value="UniProtKB-KW"/>
</dbReference>
<dbReference type="Gene3D" id="3.20.20.80">
    <property type="entry name" value="Glycosidases"/>
    <property type="match status" value="1"/>
</dbReference>
<dbReference type="PROSITE" id="PS01095">
    <property type="entry name" value="GH18_1"/>
    <property type="match status" value="1"/>
</dbReference>
<name>A0A9P8AT70_9AGAR</name>
<accession>A0A9P8AT70</accession>
<keyword evidence="9" id="KW-0732">Signal</keyword>
<protein>
    <submittedName>
        <fullName evidence="11">Glycoside hydrolase family 18 protein</fullName>
    </submittedName>
</protein>
<comment type="caution">
    <text evidence="11">The sequence shown here is derived from an EMBL/GenBank/DDBJ whole genome shotgun (WGS) entry which is preliminary data.</text>
</comment>
<evidence type="ECO:0000256" key="3">
    <source>
        <dbReference type="ARBA" id="ARBA00023024"/>
    </source>
</evidence>
<evidence type="ECO:0000256" key="6">
    <source>
        <dbReference type="ARBA" id="ARBA00023326"/>
    </source>
</evidence>
<dbReference type="EMBL" id="MU250536">
    <property type="protein sequence ID" value="KAG7445582.1"/>
    <property type="molecule type" value="Genomic_DNA"/>
</dbReference>
<dbReference type="InterPro" id="IPR001223">
    <property type="entry name" value="Glyco_hydro18_cat"/>
</dbReference>
<keyword evidence="2 7" id="KW-0378">Hydrolase</keyword>
<dbReference type="GO" id="GO:0006032">
    <property type="term" value="P:chitin catabolic process"/>
    <property type="evidence" value="ECO:0007669"/>
    <property type="project" value="UniProtKB-KW"/>
</dbReference>
<organism evidence="11 12">
    <name type="scientific">Guyanagaster necrorhizus</name>
    <dbReference type="NCBI Taxonomy" id="856835"/>
    <lineage>
        <taxon>Eukaryota</taxon>
        <taxon>Fungi</taxon>
        <taxon>Dikarya</taxon>
        <taxon>Basidiomycota</taxon>
        <taxon>Agaricomycotina</taxon>
        <taxon>Agaricomycetes</taxon>
        <taxon>Agaricomycetidae</taxon>
        <taxon>Agaricales</taxon>
        <taxon>Marasmiineae</taxon>
        <taxon>Physalacriaceae</taxon>
        <taxon>Guyanagaster</taxon>
    </lineage>
</organism>
<evidence type="ECO:0000256" key="7">
    <source>
        <dbReference type="RuleBase" id="RU000489"/>
    </source>
</evidence>
<feature type="signal peptide" evidence="9">
    <location>
        <begin position="1"/>
        <end position="17"/>
    </location>
</feature>
<keyword evidence="12" id="KW-1185">Reference proteome</keyword>
<dbReference type="InterPro" id="IPR017853">
    <property type="entry name" value="GH"/>
</dbReference>
<dbReference type="PROSITE" id="PS51910">
    <property type="entry name" value="GH18_2"/>
    <property type="match status" value="1"/>
</dbReference>
<dbReference type="CDD" id="cd00598">
    <property type="entry name" value="GH18_chitinase-like"/>
    <property type="match status" value="1"/>
</dbReference>
<reference evidence="11" key="1">
    <citation type="submission" date="2020-11" db="EMBL/GenBank/DDBJ databases">
        <title>Adaptations for nitrogen fixation in a non-lichenized fungal sporocarp promotes dispersal by wood-feeding termites.</title>
        <authorList>
            <consortium name="DOE Joint Genome Institute"/>
            <person name="Koch R.A."/>
            <person name="Yoon G."/>
            <person name="Arayal U."/>
            <person name="Lail K."/>
            <person name="Amirebrahimi M."/>
            <person name="Labutti K."/>
            <person name="Lipzen A."/>
            <person name="Riley R."/>
            <person name="Barry K."/>
            <person name="Henrissat B."/>
            <person name="Grigoriev I.V."/>
            <person name="Herr J.R."/>
            <person name="Aime M.C."/>
        </authorList>
    </citation>
    <scope>NUCLEOTIDE SEQUENCE</scope>
    <source>
        <strain evidence="11">MCA 3950</strain>
    </source>
</reference>
<dbReference type="AlphaFoldDB" id="A0A9P8AT70"/>
<evidence type="ECO:0000256" key="2">
    <source>
        <dbReference type="ARBA" id="ARBA00022801"/>
    </source>
</evidence>
<evidence type="ECO:0000256" key="4">
    <source>
        <dbReference type="ARBA" id="ARBA00023277"/>
    </source>
</evidence>
<dbReference type="Pfam" id="PF00704">
    <property type="entry name" value="Glyco_hydro_18"/>
    <property type="match status" value="1"/>
</dbReference>
<dbReference type="RefSeq" id="XP_043039082.1">
    <property type="nucleotide sequence ID" value="XM_043186406.1"/>
</dbReference>
<feature type="domain" description="GH18" evidence="10">
    <location>
        <begin position="40"/>
        <end position="318"/>
    </location>
</feature>
<sequence>MLLYPLVLSAICFSASALANLQDAQIVLGLDSANSTQSAPHWVVYGDKYESGVTGPPTADAVEGYNVFILSFLLTEGAWDKAYEWTTLTADERTAIKSEYAAAGIKLLVSAFGSTDIPTTSGVNPNTTAATMAAWVIEYGLDGIDVDYEDTAAMNAGTAEEWLISFTSELRAYLPQDQYIVTHAPVAPWFTPNSYVGGAYTKVHQEVGDLIDWYNIQFYNQGATEYTDCDGLLTASSSTWPETALFQIANNSVDLSKLVIGKPATSSDATNGYMDTSTLATCLETAKNDGWDGGAMVWQYPNADASWISTVRSLSWPV</sequence>
<dbReference type="SUPFAM" id="SSF51445">
    <property type="entry name" value="(Trans)glycosidases"/>
    <property type="match status" value="1"/>
</dbReference>
<proteinExistence type="inferred from homology"/>
<feature type="chain" id="PRO_5040512094" evidence="9">
    <location>
        <begin position="18"/>
        <end position="318"/>
    </location>
</feature>
<keyword evidence="6" id="KW-0624">Polysaccharide degradation</keyword>
<dbReference type="InterPro" id="IPR001579">
    <property type="entry name" value="Glyco_hydro_18_chit_AS"/>
</dbReference>
<evidence type="ECO:0000256" key="1">
    <source>
        <dbReference type="ARBA" id="ARBA00000822"/>
    </source>
</evidence>
<keyword evidence="4" id="KW-0119">Carbohydrate metabolism</keyword>
<gene>
    <name evidence="11" type="ORF">BT62DRAFT_932715</name>
</gene>
<evidence type="ECO:0000259" key="10">
    <source>
        <dbReference type="PROSITE" id="PS51910"/>
    </source>
</evidence>
<dbReference type="Proteomes" id="UP000812287">
    <property type="component" value="Unassembled WGS sequence"/>
</dbReference>
<evidence type="ECO:0000256" key="8">
    <source>
        <dbReference type="RuleBase" id="RU004453"/>
    </source>
</evidence>
<comment type="similarity">
    <text evidence="8">Belongs to the glycosyl hydrolase 18 family.</text>
</comment>
<comment type="catalytic activity">
    <reaction evidence="1">
        <text>Random endo-hydrolysis of N-acetyl-beta-D-glucosaminide (1-&gt;4)-beta-linkages in chitin and chitodextrins.</text>
        <dbReference type="EC" id="3.2.1.14"/>
    </reaction>
</comment>
<evidence type="ECO:0000256" key="9">
    <source>
        <dbReference type="SAM" id="SignalP"/>
    </source>
</evidence>
<evidence type="ECO:0000256" key="5">
    <source>
        <dbReference type="ARBA" id="ARBA00023295"/>
    </source>
</evidence>